<name>A0A8B8MKV1_ABRPR</name>
<dbReference type="Proteomes" id="UP000694853">
    <property type="component" value="Unplaced"/>
</dbReference>
<dbReference type="OrthoDB" id="778454at2759"/>
<evidence type="ECO:0000313" key="4">
    <source>
        <dbReference type="RefSeq" id="XP_027368237.1"/>
    </source>
</evidence>
<evidence type="ECO:0000313" key="3">
    <source>
        <dbReference type="Proteomes" id="UP000694853"/>
    </source>
</evidence>
<dbReference type="AlphaFoldDB" id="A0A8B8MKV1"/>
<reference evidence="4" key="2">
    <citation type="submission" date="2025-08" db="UniProtKB">
        <authorList>
            <consortium name="RefSeq"/>
        </authorList>
    </citation>
    <scope>IDENTIFICATION</scope>
    <source>
        <tissue evidence="4">Young leaves</tissue>
    </source>
</reference>
<proteinExistence type="predicted"/>
<feature type="compositionally biased region" description="Basic and acidic residues" evidence="2">
    <location>
        <begin position="76"/>
        <end position="85"/>
    </location>
</feature>
<evidence type="ECO:0000256" key="2">
    <source>
        <dbReference type="SAM" id="MobiDB-lite"/>
    </source>
</evidence>
<reference evidence="3" key="1">
    <citation type="journal article" date="2019" name="Toxins">
        <title>Detection of Abrin-Like and Prepropulchellin-Like Toxin Genes and Transcripts Using Whole Genome Sequencing and Full-Length Transcript Sequencing of Abrus precatorius.</title>
        <authorList>
            <person name="Hovde B.T."/>
            <person name="Daligault H.E."/>
            <person name="Hanschen E.R."/>
            <person name="Kunde Y.A."/>
            <person name="Johnson M.B."/>
            <person name="Starkenburg S.R."/>
            <person name="Johnson S.L."/>
        </authorList>
    </citation>
    <scope>NUCLEOTIDE SEQUENCE [LARGE SCALE GENOMIC DNA]</scope>
</reference>
<dbReference type="RefSeq" id="XP_027368237.1">
    <property type="nucleotide sequence ID" value="XM_027512436.1"/>
</dbReference>
<protein>
    <submittedName>
        <fullName evidence="4">Uncharacterized protein LOC113874211</fullName>
    </submittedName>
</protein>
<feature type="region of interest" description="Disordered" evidence="2">
    <location>
        <begin position="48"/>
        <end position="114"/>
    </location>
</feature>
<keyword evidence="1" id="KW-0175">Coiled coil</keyword>
<organism evidence="3 4">
    <name type="scientific">Abrus precatorius</name>
    <name type="common">Indian licorice</name>
    <name type="synonym">Glycine abrus</name>
    <dbReference type="NCBI Taxonomy" id="3816"/>
    <lineage>
        <taxon>Eukaryota</taxon>
        <taxon>Viridiplantae</taxon>
        <taxon>Streptophyta</taxon>
        <taxon>Embryophyta</taxon>
        <taxon>Tracheophyta</taxon>
        <taxon>Spermatophyta</taxon>
        <taxon>Magnoliopsida</taxon>
        <taxon>eudicotyledons</taxon>
        <taxon>Gunneridae</taxon>
        <taxon>Pentapetalae</taxon>
        <taxon>rosids</taxon>
        <taxon>fabids</taxon>
        <taxon>Fabales</taxon>
        <taxon>Fabaceae</taxon>
        <taxon>Papilionoideae</taxon>
        <taxon>50 kb inversion clade</taxon>
        <taxon>NPAAA clade</taxon>
        <taxon>indigoferoid/millettioid clade</taxon>
        <taxon>Abreae</taxon>
        <taxon>Abrus</taxon>
    </lineage>
</organism>
<feature type="coiled-coil region" evidence="1">
    <location>
        <begin position="1"/>
        <end position="35"/>
    </location>
</feature>
<dbReference type="GeneID" id="113874211"/>
<evidence type="ECO:0000256" key="1">
    <source>
        <dbReference type="SAM" id="Coils"/>
    </source>
</evidence>
<accession>A0A8B8MKV1</accession>
<keyword evidence="3" id="KW-1185">Reference proteome</keyword>
<gene>
    <name evidence="4" type="primary">LOC113874211</name>
</gene>
<dbReference type="KEGG" id="aprc:113874211"/>
<sequence length="204" mass="24211">MKVTETNFKNQESSIKKLETQIEQLAEQLANRDEGRFPSSTIVNLREQRQAITTRSRAVVSSPRKKNEVTNSNEESELKQEDFESGKYTMLKRGEEEENCSNKQEKRGKKQRFEQAYKPINEEQYKRLPFPKRVQDPRQERQFERFIDVFKKLQINIPFVEALEQMPSYAKFMIELLSKKRKLDMEKLVSLTEECSAILQRKLP</sequence>